<dbReference type="InterPro" id="IPR013131">
    <property type="entry name" value="Mannitol_DH_N"/>
</dbReference>
<reference evidence="8" key="1">
    <citation type="submission" date="2014-11" db="EMBL/GenBank/DDBJ databases">
        <authorList>
            <person name="Otto D Thomas"/>
            <person name="Naeem Raeece"/>
        </authorList>
    </citation>
    <scope>NUCLEOTIDE SEQUENCE</scope>
</reference>
<evidence type="ECO:0000259" key="7">
    <source>
        <dbReference type="Pfam" id="PF08125"/>
    </source>
</evidence>
<evidence type="ECO:0000259" key="6">
    <source>
        <dbReference type="Pfam" id="PF01232"/>
    </source>
</evidence>
<dbReference type="EMBL" id="CDMZ01001875">
    <property type="protein sequence ID" value="CEM38679.1"/>
    <property type="molecule type" value="Genomic_DNA"/>
</dbReference>
<feature type="region of interest" description="Disordered" evidence="5">
    <location>
        <begin position="58"/>
        <end position="81"/>
    </location>
</feature>
<evidence type="ECO:0000256" key="1">
    <source>
        <dbReference type="ARBA" id="ARBA00006541"/>
    </source>
</evidence>
<dbReference type="InterPro" id="IPR000669">
    <property type="entry name" value="Mannitol_DH"/>
</dbReference>
<feature type="domain" description="Mannitol dehydrogenase C-terminal" evidence="7">
    <location>
        <begin position="397"/>
        <end position="586"/>
    </location>
</feature>
<dbReference type="PANTHER" id="PTHR43362:SF1">
    <property type="entry name" value="MANNITOL DEHYDROGENASE 2-RELATED"/>
    <property type="match status" value="1"/>
</dbReference>
<dbReference type="Pfam" id="PF08125">
    <property type="entry name" value="Mannitol_dh_C"/>
    <property type="match status" value="1"/>
</dbReference>
<dbReference type="InterPro" id="IPR013328">
    <property type="entry name" value="6PGD_dom2"/>
</dbReference>
<dbReference type="SUPFAM" id="SSF48179">
    <property type="entry name" value="6-phosphogluconate dehydrogenase C-terminal domain-like"/>
    <property type="match status" value="1"/>
</dbReference>
<dbReference type="GO" id="GO:0050086">
    <property type="term" value="F:mannitol 2-dehydrogenase activity"/>
    <property type="evidence" value="ECO:0007669"/>
    <property type="project" value="UniProtKB-EC"/>
</dbReference>
<dbReference type="Gene3D" id="1.10.1040.10">
    <property type="entry name" value="N-(1-d-carboxylethyl)-l-norvaline Dehydrogenase, domain 2"/>
    <property type="match status" value="1"/>
</dbReference>
<sequence>MTDANTLEGLNLIGPACAADGTCSQELEGYESLRQMKEEAAEFRRGYKNWRAQGAKGAKGENFWEKPAPAGAPELKRSASKEEVEKQEQWLKFYYNPNTPMEDLSKKGLPLCNASLPNYPQDVKRPKYKRDPSKVQNWILHIGLGAFYRSHQAVFLDDVLNATCEGKDADWGYASVSWNAKKTKDFRKQDCLFTVWTRSSKVSEARIVGSLMDWINVPEDPAGAIERLADPKCKMLTLTVTEKGYNQNVEGKLDVENAKIQHDLKDLSAPQTALGYITAGLRLRMQRGLEPFSIMSCDNMPENGHVVRDMVLQFCDVLGDAKLASWVREKGCFACSMVDRITPKTTEEHMEMIKSDFGIIDTEPVVAEEFNQWVVEDVFRYGRPNWEAAGVLMVKEVTNYEAMKLRLLNAGHSCMCYISYLTGYRYVDEAMKNVQVSGFLRAYMDEVTSTIPKVKIDLERYKEKIVERFSNEYCKDTLERIAEDGSTKFYNTLRIPLKELAQQDQHVHFSAMAISAWISFMTGKDETNEPTPINDPKAASLTPLAQEAVAKPSLATVKKFMDATFGSEISSQQRLVTEVTVALAAIVRMGAGGILKAGDPLHALFHEKLKDGAFVDTLLKFATE</sequence>
<dbReference type="AlphaFoldDB" id="A0A0G4H4I9"/>
<dbReference type="InterPro" id="IPR008927">
    <property type="entry name" value="6-PGluconate_DH-like_C_sf"/>
</dbReference>
<protein>
    <recommendedName>
        <fullName evidence="3">mannitol 2-dehydrogenase</fullName>
        <ecNumber evidence="3">1.1.1.67</ecNumber>
    </recommendedName>
</protein>
<dbReference type="EC" id="1.1.1.67" evidence="3"/>
<comment type="catalytic activity">
    <reaction evidence="4">
        <text>D-mannitol + NAD(+) = D-fructose + NADH + H(+)</text>
        <dbReference type="Rhea" id="RHEA:12084"/>
        <dbReference type="ChEBI" id="CHEBI:15378"/>
        <dbReference type="ChEBI" id="CHEBI:16899"/>
        <dbReference type="ChEBI" id="CHEBI:37721"/>
        <dbReference type="ChEBI" id="CHEBI:57540"/>
        <dbReference type="ChEBI" id="CHEBI:57945"/>
        <dbReference type="EC" id="1.1.1.67"/>
    </reaction>
</comment>
<dbReference type="PANTHER" id="PTHR43362">
    <property type="entry name" value="MANNITOL DEHYDROGENASE DSF1-RELATED"/>
    <property type="match status" value="1"/>
</dbReference>
<evidence type="ECO:0000256" key="3">
    <source>
        <dbReference type="ARBA" id="ARBA00038970"/>
    </source>
</evidence>
<evidence type="ECO:0000256" key="4">
    <source>
        <dbReference type="ARBA" id="ARBA00047733"/>
    </source>
</evidence>
<dbReference type="VEuPathDB" id="CryptoDB:Cvel_5699"/>
<evidence type="ECO:0000256" key="5">
    <source>
        <dbReference type="SAM" id="MobiDB-lite"/>
    </source>
</evidence>
<dbReference type="InterPro" id="IPR013118">
    <property type="entry name" value="Mannitol_DH_C"/>
</dbReference>
<organism evidence="8">
    <name type="scientific">Chromera velia CCMP2878</name>
    <dbReference type="NCBI Taxonomy" id="1169474"/>
    <lineage>
        <taxon>Eukaryota</taxon>
        <taxon>Sar</taxon>
        <taxon>Alveolata</taxon>
        <taxon>Colpodellida</taxon>
        <taxon>Chromeraceae</taxon>
        <taxon>Chromera</taxon>
    </lineage>
</organism>
<dbReference type="Pfam" id="PF01232">
    <property type="entry name" value="Mannitol_dh"/>
    <property type="match status" value="1"/>
</dbReference>
<evidence type="ECO:0000256" key="2">
    <source>
        <dbReference type="ARBA" id="ARBA00023002"/>
    </source>
</evidence>
<gene>
    <name evidence="8" type="ORF">Cvel_5699</name>
</gene>
<accession>A0A0G4H4I9</accession>
<keyword evidence="2" id="KW-0560">Oxidoreductase</keyword>
<name>A0A0G4H4I9_9ALVE</name>
<dbReference type="InterPro" id="IPR050988">
    <property type="entry name" value="Mannitol_DH/Oxidoreductase"/>
</dbReference>
<feature type="domain" description="Mannitol dehydrogenase N-terminal" evidence="6">
    <location>
        <begin position="139"/>
        <end position="387"/>
    </location>
</feature>
<evidence type="ECO:0000313" key="8">
    <source>
        <dbReference type="EMBL" id="CEM38679.1"/>
    </source>
</evidence>
<dbReference type="PhylomeDB" id="A0A0G4H4I9"/>
<dbReference type="Gene3D" id="3.40.50.720">
    <property type="entry name" value="NAD(P)-binding Rossmann-like Domain"/>
    <property type="match status" value="1"/>
</dbReference>
<comment type="similarity">
    <text evidence="1">Belongs to the mannitol dehydrogenase family.</text>
</comment>
<dbReference type="SUPFAM" id="SSF51735">
    <property type="entry name" value="NAD(P)-binding Rossmann-fold domains"/>
    <property type="match status" value="1"/>
</dbReference>
<dbReference type="InterPro" id="IPR036291">
    <property type="entry name" value="NAD(P)-bd_dom_sf"/>
</dbReference>
<dbReference type="PRINTS" id="PR00084">
    <property type="entry name" value="MTLDHDRGNASE"/>
</dbReference>
<proteinExistence type="inferred from homology"/>